<reference evidence="3" key="1">
    <citation type="journal article" date="2019" name="Int. J. Syst. Evol. Microbiol.">
        <title>The Global Catalogue of Microorganisms (GCM) 10K type strain sequencing project: providing services to taxonomists for standard genome sequencing and annotation.</title>
        <authorList>
            <consortium name="The Broad Institute Genomics Platform"/>
            <consortium name="The Broad Institute Genome Sequencing Center for Infectious Disease"/>
            <person name="Wu L."/>
            <person name="Ma J."/>
        </authorList>
    </citation>
    <scope>NUCLEOTIDE SEQUENCE [LARGE SCALE GENOMIC DNA]</scope>
    <source>
        <strain evidence="3">DT28</strain>
    </source>
</reference>
<keyword evidence="3" id="KW-1185">Reference proteome</keyword>
<keyword evidence="1" id="KW-0732">Signal</keyword>
<sequence>MRWFVALAFSLLSLSSQAHQLNAAVTTVLFNPRSGQLEIMHKFFVHDAEHALRHLHKEAGAAQQHGSVDLLQNEQNRAEFADYVATEFELQWLYADGSKAVSLTLVGAEVDGNNLWVYQEASPDNTAIGLKVRQNSLQQFWAKQVNLVNIERDGQVRSLQFRKGQSWQQLLF</sequence>
<evidence type="ECO:0000313" key="2">
    <source>
        <dbReference type="EMBL" id="MFC4656462.1"/>
    </source>
</evidence>
<dbReference type="Pfam" id="PF20420">
    <property type="entry name" value="DUF6702"/>
    <property type="match status" value="1"/>
</dbReference>
<dbReference type="InterPro" id="IPR046525">
    <property type="entry name" value="DUF6702"/>
</dbReference>
<gene>
    <name evidence="2" type="ORF">ACFO3I_15700</name>
</gene>
<feature type="signal peptide" evidence="1">
    <location>
        <begin position="1"/>
        <end position="18"/>
    </location>
</feature>
<dbReference type="EMBL" id="JBHSGB010000015">
    <property type="protein sequence ID" value="MFC4656462.1"/>
    <property type="molecule type" value="Genomic_DNA"/>
</dbReference>
<comment type="caution">
    <text evidence="2">The sequence shown here is derived from an EMBL/GenBank/DDBJ whole genome shotgun (WGS) entry which is preliminary data.</text>
</comment>
<dbReference type="Proteomes" id="UP001595962">
    <property type="component" value="Unassembled WGS sequence"/>
</dbReference>
<dbReference type="RefSeq" id="WP_377335547.1">
    <property type="nucleotide sequence ID" value="NZ_JBHSGB010000015.1"/>
</dbReference>
<protein>
    <submittedName>
        <fullName evidence="2">DUF6702 family protein</fullName>
    </submittedName>
</protein>
<proteinExistence type="predicted"/>
<organism evidence="2 3">
    <name type="scientific">Rheinheimera marina</name>
    <dbReference type="NCBI Taxonomy" id="1774958"/>
    <lineage>
        <taxon>Bacteria</taxon>
        <taxon>Pseudomonadati</taxon>
        <taxon>Pseudomonadota</taxon>
        <taxon>Gammaproteobacteria</taxon>
        <taxon>Chromatiales</taxon>
        <taxon>Chromatiaceae</taxon>
        <taxon>Rheinheimera</taxon>
    </lineage>
</organism>
<accession>A0ABV9JQB5</accession>
<feature type="chain" id="PRO_5046989266" evidence="1">
    <location>
        <begin position="19"/>
        <end position="172"/>
    </location>
</feature>
<evidence type="ECO:0000256" key="1">
    <source>
        <dbReference type="SAM" id="SignalP"/>
    </source>
</evidence>
<name>A0ABV9JQB5_9GAMM</name>
<evidence type="ECO:0000313" key="3">
    <source>
        <dbReference type="Proteomes" id="UP001595962"/>
    </source>
</evidence>